<keyword evidence="4" id="KW-0406">Ion transport</keyword>
<feature type="transmembrane region" description="Helical" evidence="2">
    <location>
        <begin position="111"/>
        <end position="132"/>
    </location>
</feature>
<dbReference type="EMBL" id="CP039375">
    <property type="protein sequence ID" value="QCD66100.1"/>
    <property type="molecule type" value="Genomic_DNA"/>
</dbReference>
<gene>
    <name evidence="4" type="ORF">E5139_10770</name>
</gene>
<dbReference type="PROSITE" id="PS51201">
    <property type="entry name" value="RCK_N"/>
    <property type="match status" value="1"/>
</dbReference>
<dbReference type="GeneID" id="42179424"/>
<dbReference type="Pfam" id="PF07885">
    <property type="entry name" value="Ion_trans_2"/>
    <property type="match status" value="1"/>
</dbReference>
<feature type="transmembrane region" description="Helical" evidence="2">
    <location>
        <begin position="203"/>
        <end position="224"/>
    </location>
</feature>
<name>A0A4D6KD95_9EURY</name>
<feature type="transmembrane region" description="Helical" evidence="2">
    <location>
        <begin position="12"/>
        <end position="32"/>
    </location>
</feature>
<dbReference type="RefSeq" id="WP_015762489.1">
    <property type="nucleotide sequence ID" value="NZ_CP039375.1"/>
</dbReference>
<keyword evidence="2" id="KW-1133">Transmembrane helix</keyword>
<dbReference type="OMA" id="RAGWWAT"/>
<dbReference type="GO" id="GO:0034220">
    <property type="term" value="P:monoatomic ion transmembrane transport"/>
    <property type="evidence" value="ECO:0007669"/>
    <property type="project" value="UniProtKB-KW"/>
</dbReference>
<dbReference type="GO" id="GO:0005886">
    <property type="term" value="C:plasma membrane"/>
    <property type="evidence" value="ECO:0007669"/>
    <property type="project" value="UniProtKB-SubCell"/>
</dbReference>
<feature type="transmembrane region" description="Helical" evidence="2">
    <location>
        <begin position="52"/>
        <end position="71"/>
    </location>
</feature>
<feature type="domain" description="RCK N-terminal" evidence="3">
    <location>
        <begin position="248"/>
        <end position="363"/>
    </location>
</feature>
<dbReference type="KEGG" id="halz:E5139_10770"/>
<keyword evidence="2" id="KW-0812">Transmembrane</keyword>
<evidence type="ECO:0000256" key="1">
    <source>
        <dbReference type="ARBA" id="ARBA00004651"/>
    </source>
</evidence>
<keyword evidence="2" id="KW-0472">Membrane</keyword>
<dbReference type="InterPro" id="IPR050721">
    <property type="entry name" value="Trk_Ktr_HKT_K-transport"/>
</dbReference>
<accession>A0A4D6KD95</accession>
<feature type="transmembrane region" description="Helical" evidence="2">
    <location>
        <begin position="144"/>
        <end position="163"/>
    </location>
</feature>
<organism evidence="4 5">
    <name type="scientific">Halomicrobium mukohataei</name>
    <dbReference type="NCBI Taxonomy" id="57705"/>
    <lineage>
        <taxon>Archaea</taxon>
        <taxon>Methanobacteriati</taxon>
        <taxon>Methanobacteriota</taxon>
        <taxon>Stenosarchaea group</taxon>
        <taxon>Halobacteria</taxon>
        <taxon>Halobacteriales</taxon>
        <taxon>Haloarculaceae</taxon>
        <taxon>Halomicrobium</taxon>
    </lineage>
</organism>
<dbReference type="GO" id="GO:0006813">
    <property type="term" value="P:potassium ion transport"/>
    <property type="evidence" value="ECO:0007669"/>
    <property type="project" value="InterPro"/>
</dbReference>
<dbReference type="SUPFAM" id="SSF51735">
    <property type="entry name" value="NAD(P)-binding Rossmann-fold domains"/>
    <property type="match status" value="1"/>
</dbReference>
<dbReference type="AlphaFoldDB" id="A0A4D6KD95"/>
<dbReference type="SUPFAM" id="SSF81324">
    <property type="entry name" value="Voltage-gated potassium channels"/>
    <property type="match status" value="1"/>
</dbReference>
<evidence type="ECO:0000313" key="4">
    <source>
        <dbReference type="EMBL" id="QCD66100.1"/>
    </source>
</evidence>
<reference evidence="4 5" key="1">
    <citation type="submission" date="2019-04" db="EMBL/GenBank/DDBJ databases">
        <title>Complete genome sequence of Arthrobacter sp. ZXY-2 associated with effective atrazine degradation and salt adaptation.</title>
        <authorList>
            <person name="Zhao X."/>
        </authorList>
    </citation>
    <scope>NUCLEOTIDE SEQUENCE [LARGE SCALE GENOMIC DNA]</scope>
    <source>
        <strain evidence="5">ZP60</strain>
    </source>
</reference>
<evidence type="ECO:0000256" key="2">
    <source>
        <dbReference type="SAM" id="Phobius"/>
    </source>
</evidence>
<dbReference type="InterPro" id="IPR013099">
    <property type="entry name" value="K_chnl_dom"/>
</dbReference>
<dbReference type="PANTHER" id="PTHR43833:SF9">
    <property type="entry name" value="POTASSIUM CHANNEL PROTEIN YUGO-RELATED"/>
    <property type="match status" value="1"/>
</dbReference>
<dbReference type="Gene3D" id="3.40.50.720">
    <property type="entry name" value="NAD(P)-binding Rossmann-like Domain"/>
    <property type="match status" value="1"/>
</dbReference>
<keyword evidence="4" id="KW-0407">Ion channel</keyword>
<evidence type="ECO:0000259" key="3">
    <source>
        <dbReference type="PROSITE" id="PS51201"/>
    </source>
</evidence>
<dbReference type="Gene3D" id="1.10.287.70">
    <property type="match status" value="1"/>
</dbReference>
<protein>
    <submittedName>
        <fullName evidence="4">Potassium channel protein</fullName>
    </submittedName>
</protein>
<feature type="transmembrane region" description="Helical" evidence="2">
    <location>
        <begin position="78"/>
        <end position="99"/>
    </location>
</feature>
<sequence>MDDVRDLLGVRAVLLLPTLVAGLSFVTGVANISAQRASGPLAEHLPTVVSQTVGFTGALTGFLLLFAVSGLRRRYRAGWYATVLLLPLTAIQGLLQGVIDLPYVGTELPVSLPLVVLSVLSLPTVLINRRLFDRALDVSTTQQAAVAALIGGQVYITTGTYALREQFGGVSTLTDALYFAIVTSSTVGYGDISPDPQSQAAKLFTMSVVVLGTSSFALALGSVLGPAIQSRITKALGTMTESQLDLLEDHVLVLGYGDLSEPILDELSGAVEFVVVTNDPDDAAALQHRDIPVLTADPSDEEPLYRAGIERAQAVMAATNDDAQDALAILTARQLNPGVRIVAAATDRENVAKLKRAGADVVISPAAIGGHLLVESALGDEDSESLADRILDGEL</sequence>
<dbReference type="Pfam" id="PF02254">
    <property type="entry name" value="TrkA_N"/>
    <property type="match status" value="1"/>
</dbReference>
<dbReference type="InterPro" id="IPR003148">
    <property type="entry name" value="RCK_N"/>
</dbReference>
<dbReference type="PANTHER" id="PTHR43833">
    <property type="entry name" value="POTASSIUM CHANNEL PROTEIN 2-RELATED-RELATED"/>
    <property type="match status" value="1"/>
</dbReference>
<dbReference type="Proteomes" id="UP000297053">
    <property type="component" value="Chromosome"/>
</dbReference>
<reference evidence="4 5" key="2">
    <citation type="submission" date="2019-04" db="EMBL/GenBank/DDBJ databases">
        <authorList>
            <person name="Yang S."/>
            <person name="Wei W."/>
        </authorList>
    </citation>
    <scope>NUCLEOTIDE SEQUENCE [LARGE SCALE GENOMIC DNA]</scope>
    <source>
        <strain evidence="5">ZP60</strain>
    </source>
</reference>
<evidence type="ECO:0000313" key="5">
    <source>
        <dbReference type="Proteomes" id="UP000297053"/>
    </source>
</evidence>
<comment type="subcellular location">
    <subcellularLocation>
        <location evidence="1">Cell membrane</location>
        <topology evidence="1">Multi-pass membrane protein</topology>
    </subcellularLocation>
</comment>
<keyword evidence="4" id="KW-0813">Transport</keyword>
<proteinExistence type="predicted"/>
<dbReference type="InterPro" id="IPR036291">
    <property type="entry name" value="NAD(P)-bd_dom_sf"/>
</dbReference>